<organism evidence="2 3">
    <name type="scientific">Phytophthora aleatoria</name>
    <dbReference type="NCBI Taxonomy" id="2496075"/>
    <lineage>
        <taxon>Eukaryota</taxon>
        <taxon>Sar</taxon>
        <taxon>Stramenopiles</taxon>
        <taxon>Oomycota</taxon>
        <taxon>Peronosporomycetes</taxon>
        <taxon>Peronosporales</taxon>
        <taxon>Peronosporaceae</taxon>
        <taxon>Phytophthora</taxon>
    </lineage>
</organism>
<dbReference type="Proteomes" id="UP000709295">
    <property type="component" value="Unassembled WGS sequence"/>
</dbReference>
<comment type="caution">
    <text evidence="2">The sequence shown here is derived from an EMBL/GenBank/DDBJ whole genome shotgun (WGS) entry which is preliminary data.</text>
</comment>
<evidence type="ECO:0000313" key="3">
    <source>
        <dbReference type="Proteomes" id="UP000709295"/>
    </source>
</evidence>
<name>A0A8J5J2J9_9STRA</name>
<dbReference type="AlphaFoldDB" id="A0A8J5J2J9"/>
<evidence type="ECO:0000313" key="2">
    <source>
        <dbReference type="EMBL" id="KAG6953961.1"/>
    </source>
</evidence>
<evidence type="ECO:0000256" key="1">
    <source>
        <dbReference type="SAM" id="MobiDB-lite"/>
    </source>
</evidence>
<protein>
    <submittedName>
        <fullName evidence="2">Uncharacterized protein</fullName>
    </submittedName>
</protein>
<dbReference type="EMBL" id="JAENGY010000983">
    <property type="protein sequence ID" value="KAG6953961.1"/>
    <property type="molecule type" value="Genomic_DNA"/>
</dbReference>
<reference evidence="2" key="1">
    <citation type="submission" date="2021-01" db="EMBL/GenBank/DDBJ databases">
        <title>Phytophthora aleatoria, a newly-described species from Pinus radiata is distinct from Phytophthora cactorum isolates based on comparative genomics.</title>
        <authorList>
            <person name="Mcdougal R."/>
            <person name="Panda P."/>
            <person name="Williams N."/>
            <person name="Studholme D.J."/>
        </authorList>
    </citation>
    <scope>NUCLEOTIDE SEQUENCE</scope>
    <source>
        <strain evidence="2">NZFS 4037</strain>
    </source>
</reference>
<keyword evidence="3" id="KW-1185">Reference proteome</keyword>
<gene>
    <name evidence="2" type="ORF">JG688_00012562</name>
</gene>
<feature type="compositionally biased region" description="Acidic residues" evidence="1">
    <location>
        <begin position="1"/>
        <end position="15"/>
    </location>
</feature>
<accession>A0A8J5J2J9</accession>
<feature type="compositionally biased region" description="Polar residues" evidence="1">
    <location>
        <begin position="140"/>
        <end position="150"/>
    </location>
</feature>
<sequence>MDAEDVETYNGENEENPLGAEEIAQVRAVLGSLGNLEETITLLQRDQNLMFESVGKFANRTEHRQHEILNEIKANQELLQQVISQLQQFAQQNESRESAQEAVIAQLQSEVATLRDRVQVLTTMGPPQRNRPPTKPLPNQKMNWRGNGTC</sequence>
<proteinExistence type="predicted"/>
<feature type="region of interest" description="Disordered" evidence="1">
    <location>
        <begin position="123"/>
        <end position="150"/>
    </location>
</feature>
<feature type="region of interest" description="Disordered" evidence="1">
    <location>
        <begin position="1"/>
        <end position="20"/>
    </location>
</feature>